<comment type="caution">
    <text evidence="1">The sequence shown here is derived from an EMBL/GenBank/DDBJ whole genome shotgun (WGS) entry which is preliminary data.</text>
</comment>
<reference evidence="1 2" key="1">
    <citation type="journal article" date="2021" name="Plant Biotechnol. J.">
        <title>Multi-omics assisted identification of the key and species-specific regulatory components of drought-tolerant mechanisms in Gossypium stocksii.</title>
        <authorList>
            <person name="Yu D."/>
            <person name="Ke L."/>
            <person name="Zhang D."/>
            <person name="Wu Y."/>
            <person name="Sun Y."/>
            <person name="Mei J."/>
            <person name="Sun J."/>
            <person name="Sun Y."/>
        </authorList>
    </citation>
    <scope>NUCLEOTIDE SEQUENCE [LARGE SCALE GENOMIC DNA]</scope>
    <source>
        <strain evidence="2">cv. E1</strain>
        <tissue evidence="1">Leaf</tissue>
    </source>
</reference>
<proteinExistence type="predicted"/>
<gene>
    <name evidence="1" type="ORF">J1N35_019446</name>
</gene>
<protein>
    <submittedName>
        <fullName evidence="1">Uncharacterized protein</fullName>
    </submittedName>
</protein>
<sequence length="137" mass="16008">MDKKAILLKQVEAKETLLAEEHNKLAKVKKELIENKLMREKFNSNNNKLDEILEARRRDPSKEGLGYGEMGKCLKLVLINHIKKNITPYKVIFHYCGALELIRLRCFKMLHDLRWRCTVPKEVPTPHSTSMGYNDTD</sequence>
<organism evidence="1 2">
    <name type="scientific">Gossypium stocksii</name>
    <dbReference type="NCBI Taxonomy" id="47602"/>
    <lineage>
        <taxon>Eukaryota</taxon>
        <taxon>Viridiplantae</taxon>
        <taxon>Streptophyta</taxon>
        <taxon>Embryophyta</taxon>
        <taxon>Tracheophyta</taxon>
        <taxon>Spermatophyta</taxon>
        <taxon>Magnoliopsida</taxon>
        <taxon>eudicotyledons</taxon>
        <taxon>Gunneridae</taxon>
        <taxon>Pentapetalae</taxon>
        <taxon>rosids</taxon>
        <taxon>malvids</taxon>
        <taxon>Malvales</taxon>
        <taxon>Malvaceae</taxon>
        <taxon>Malvoideae</taxon>
        <taxon>Gossypium</taxon>
    </lineage>
</organism>
<dbReference type="EMBL" id="JAIQCV010000006">
    <property type="protein sequence ID" value="KAH1092189.1"/>
    <property type="molecule type" value="Genomic_DNA"/>
</dbReference>
<keyword evidence="2" id="KW-1185">Reference proteome</keyword>
<evidence type="ECO:0000313" key="1">
    <source>
        <dbReference type="EMBL" id="KAH1092189.1"/>
    </source>
</evidence>
<dbReference type="Proteomes" id="UP000828251">
    <property type="component" value="Unassembled WGS sequence"/>
</dbReference>
<dbReference type="OrthoDB" id="979225at2759"/>
<name>A0A9D3VQY8_9ROSI</name>
<evidence type="ECO:0000313" key="2">
    <source>
        <dbReference type="Proteomes" id="UP000828251"/>
    </source>
</evidence>
<dbReference type="AlphaFoldDB" id="A0A9D3VQY8"/>
<accession>A0A9D3VQY8</accession>